<keyword evidence="10" id="KW-1133">Transmembrane helix</keyword>
<keyword evidence="10" id="KW-0472">Membrane</keyword>
<evidence type="ECO:0000256" key="3">
    <source>
        <dbReference type="ARBA" id="ARBA00022553"/>
    </source>
</evidence>
<reference evidence="12" key="1">
    <citation type="submission" date="2021-04" db="EMBL/GenBank/DDBJ databases">
        <title>Pseudonocardia sp. nov., isolated from sandy soil of mangrove forest.</title>
        <authorList>
            <person name="Zan Z."/>
            <person name="Huang R."/>
            <person name="Liu W."/>
        </authorList>
    </citation>
    <scope>NUCLEOTIDE SEQUENCE</scope>
    <source>
        <strain evidence="12">S2-4</strain>
    </source>
</reference>
<evidence type="ECO:0000256" key="7">
    <source>
        <dbReference type="ARBA" id="ARBA00022840"/>
    </source>
</evidence>
<feature type="transmembrane region" description="Helical" evidence="10">
    <location>
        <begin position="178"/>
        <end position="198"/>
    </location>
</feature>
<comment type="caution">
    <text evidence="12">The sequence shown here is derived from an EMBL/GenBank/DDBJ whole genome shotgun (WGS) entry which is preliminary data.</text>
</comment>
<dbReference type="EC" id="2.7.13.3" evidence="2"/>
<accession>A0ABT1A797</accession>
<keyword evidence="8" id="KW-0902">Two-component regulatory system</keyword>
<gene>
    <name evidence="12" type="ORF">KDL28_27570</name>
</gene>
<feature type="coiled-coil region" evidence="9">
    <location>
        <begin position="199"/>
        <end position="226"/>
    </location>
</feature>
<dbReference type="InterPro" id="IPR011712">
    <property type="entry name" value="Sig_transdc_His_kin_sub3_dim/P"/>
</dbReference>
<dbReference type="Pfam" id="PF02518">
    <property type="entry name" value="HATPase_c"/>
    <property type="match status" value="1"/>
</dbReference>
<keyword evidence="9" id="KW-0175">Coiled coil</keyword>
<dbReference type="SUPFAM" id="SSF55874">
    <property type="entry name" value="ATPase domain of HSP90 chaperone/DNA topoisomerase II/histidine kinase"/>
    <property type="match status" value="1"/>
</dbReference>
<feature type="transmembrane region" description="Helical" evidence="10">
    <location>
        <begin position="126"/>
        <end position="144"/>
    </location>
</feature>
<dbReference type="PANTHER" id="PTHR24421:SF10">
    <property type="entry name" value="NITRATE_NITRITE SENSOR PROTEIN NARQ"/>
    <property type="match status" value="1"/>
</dbReference>
<organism evidence="12 13">
    <name type="scientific">Pseudonocardia humida</name>
    <dbReference type="NCBI Taxonomy" id="2800819"/>
    <lineage>
        <taxon>Bacteria</taxon>
        <taxon>Bacillati</taxon>
        <taxon>Actinomycetota</taxon>
        <taxon>Actinomycetes</taxon>
        <taxon>Pseudonocardiales</taxon>
        <taxon>Pseudonocardiaceae</taxon>
        <taxon>Pseudonocardia</taxon>
    </lineage>
</organism>
<dbReference type="RefSeq" id="WP_252443194.1">
    <property type="nucleotide sequence ID" value="NZ_JAGSOV010000059.1"/>
</dbReference>
<keyword evidence="5" id="KW-0547">Nucleotide-binding</keyword>
<evidence type="ECO:0000259" key="11">
    <source>
        <dbReference type="SMART" id="SM00387"/>
    </source>
</evidence>
<evidence type="ECO:0000256" key="2">
    <source>
        <dbReference type="ARBA" id="ARBA00012438"/>
    </source>
</evidence>
<dbReference type="Pfam" id="PF23539">
    <property type="entry name" value="DUF7134"/>
    <property type="match status" value="1"/>
</dbReference>
<evidence type="ECO:0000256" key="5">
    <source>
        <dbReference type="ARBA" id="ARBA00022741"/>
    </source>
</evidence>
<dbReference type="EMBL" id="JAGSOV010000059">
    <property type="protein sequence ID" value="MCO1658835.1"/>
    <property type="molecule type" value="Genomic_DNA"/>
</dbReference>
<evidence type="ECO:0000256" key="1">
    <source>
        <dbReference type="ARBA" id="ARBA00000085"/>
    </source>
</evidence>
<keyword evidence="4" id="KW-0808">Transferase</keyword>
<keyword evidence="10" id="KW-0812">Transmembrane</keyword>
<dbReference type="InterPro" id="IPR003594">
    <property type="entry name" value="HATPase_dom"/>
</dbReference>
<keyword evidence="13" id="KW-1185">Reference proteome</keyword>
<feature type="domain" description="Histidine kinase/HSP90-like ATPase" evidence="11">
    <location>
        <begin position="339"/>
        <end position="428"/>
    </location>
</feature>
<dbReference type="InterPro" id="IPR036890">
    <property type="entry name" value="HATPase_C_sf"/>
</dbReference>
<keyword evidence="6 12" id="KW-0418">Kinase</keyword>
<comment type="catalytic activity">
    <reaction evidence="1">
        <text>ATP + protein L-histidine = ADP + protein N-phospho-L-histidine.</text>
        <dbReference type="EC" id="2.7.13.3"/>
    </reaction>
</comment>
<sequence>MVRATEGGGRGHRYHPLVMVTERAVRTERAAVAERLGRALRLLRSPLVVDVALVVALTALAVASEIGVVAPAAAPDEFVPGDTEIVVRALALTGPLLLRRRFPCAVLAISAAHFVVYWAVGLAHEVVAWLVVGVAVFSAAAYGVPRWARVWVAAASVTTTLGLLAKTVVVGGAAPVQVVVFAANNALPYVLGWSLGLMTRRLREGRAELEERNRELGRERERNTRRAVLEERVHIARELHDVVAHHVAVMGIQAGVAHRLFDAEPAEARAAVAAVQAGSRQVITELQQLLGMLREHDDAGRPGREPAPGLDQLPDLVASVRRAGLPVELVVLGGPAGPGLELSAFRIVQEALTNSLKHAGAAAATVTVRCVDGAVEVEVLDDGRGPAAAPGRGRGLTGMRERVGLHGGRLEVGARAGGGFRVHAVLGRP</sequence>
<proteinExistence type="predicted"/>
<dbReference type="Gene3D" id="1.20.5.1930">
    <property type="match status" value="1"/>
</dbReference>
<feature type="transmembrane region" description="Helical" evidence="10">
    <location>
        <begin position="151"/>
        <end position="172"/>
    </location>
</feature>
<dbReference type="Pfam" id="PF07730">
    <property type="entry name" value="HisKA_3"/>
    <property type="match status" value="1"/>
</dbReference>
<evidence type="ECO:0000313" key="12">
    <source>
        <dbReference type="EMBL" id="MCO1658835.1"/>
    </source>
</evidence>
<dbReference type="Gene3D" id="3.30.565.10">
    <property type="entry name" value="Histidine kinase-like ATPase, C-terminal domain"/>
    <property type="match status" value="1"/>
</dbReference>
<dbReference type="Proteomes" id="UP001165283">
    <property type="component" value="Unassembled WGS sequence"/>
</dbReference>
<evidence type="ECO:0000256" key="10">
    <source>
        <dbReference type="SAM" id="Phobius"/>
    </source>
</evidence>
<protein>
    <recommendedName>
        <fullName evidence="2">histidine kinase</fullName>
        <ecNumber evidence="2">2.7.13.3</ecNumber>
    </recommendedName>
</protein>
<dbReference type="CDD" id="cd16917">
    <property type="entry name" value="HATPase_UhpB-NarQ-NarX-like"/>
    <property type="match status" value="1"/>
</dbReference>
<dbReference type="PANTHER" id="PTHR24421">
    <property type="entry name" value="NITRATE/NITRITE SENSOR PROTEIN NARX-RELATED"/>
    <property type="match status" value="1"/>
</dbReference>
<dbReference type="GO" id="GO:0016301">
    <property type="term" value="F:kinase activity"/>
    <property type="evidence" value="ECO:0007669"/>
    <property type="project" value="UniProtKB-KW"/>
</dbReference>
<keyword evidence="7" id="KW-0067">ATP-binding</keyword>
<evidence type="ECO:0000256" key="4">
    <source>
        <dbReference type="ARBA" id="ARBA00022679"/>
    </source>
</evidence>
<dbReference type="InterPro" id="IPR050482">
    <property type="entry name" value="Sensor_HK_TwoCompSys"/>
</dbReference>
<keyword evidence="3" id="KW-0597">Phosphoprotein</keyword>
<evidence type="ECO:0000256" key="9">
    <source>
        <dbReference type="SAM" id="Coils"/>
    </source>
</evidence>
<evidence type="ECO:0000256" key="8">
    <source>
        <dbReference type="ARBA" id="ARBA00023012"/>
    </source>
</evidence>
<evidence type="ECO:0000313" key="13">
    <source>
        <dbReference type="Proteomes" id="UP001165283"/>
    </source>
</evidence>
<dbReference type="InterPro" id="IPR055558">
    <property type="entry name" value="DUF7134"/>
</dbReference>
<evidence type="ECO:0000256" key="6">
    <source>
        <dbReference type="ARBA" id="ARBA00022777"/>
    </source>
</evidence>
<name>A0ABT1A797_9PSEU</name>
<dbReference type="SMART" id="SM00387">
    <property type="entry name" value="HATPase_c"/>
    <property type="match status" value="1"/>
</dbReference>